<keyword evidence="1" id="KW-0812">Transmembrane</keyword>
<keyword evidence="1" id="KW-1133">Transmembrane helix</keyword>
<name>A0A2M4D840_ANODA</name>
<proteinExistence type="predicted"/>
<accession>A0A2M4D840</accession>
<reference evidence="2" key="1">
    <citation type="submission" date="2018-01" db="EMBL/GenBank/DDBJ databases">
        <title>An insight into the sialome of Amazonian anophelines.</title>
        <authorList>
            <person name="Ribeiro J.M."/>
            <person name="Scarpassa V."/>
            <person name="Calvo E."/>
        </authorList>
    </citation>
    <scope>NUCLEOTIDE SEQUENCE</scope>
</reference>
<feature type="transmembrane region" description="Helical" evidence="1">
    <location>
        <begin position="6"/>
        <end position="26"/>
    </location>
</feature>
<dbReference type="EMBL" id="GGFL01009576">
    <property type="protein sequence ID" value="MBW73754.1"/>
    <property type="molecule type" value="Transcribed_RNA"/>
</dbReference>
<evidence type="ECO:0000256" key="1">
    <source>
        <dbReference type="SAM" id="Phobius"/>
    </source>
</evidence>
<protein>
    <submittedName>
        <fullName evidence="2">Putative secreted protein</fullName>
    </submittedName>
</protein>
<sequence length="78" mass="8613">MIEPLTNFSLGSIAPGFASLVLLFVLQHRSMSRCATLLSSPDITTIPAIMDDRRTINCAILSRSWRTITLSADISYLK</sequence>
<organism evidence="2">
    <name type="scientific">Anopheles darlingi</name>
    <name type="common">Mosquito</name>
    <dbReference type="NCBI Taxonomy" id="43151"/>
    <lineage>
        <taxon>Eukaryota</taxon>
        <taxon>Metazoa</taxon>
        <taxon>Ecdysozoa</taxon>
        <taxon>Arthropoda</taxon>
        <taxon>Hexapoda</taxon>
        <taxon>Insecta</taxon>
        <taxon>Pterygota</taxon>
        <taxon>Neoptera</taxon>
        <taxon>Endopterygota</taxon>
        <taxon>Diptera</taxon>
        <taxon>Nematocera</taxon>
        <taxon>Culicoidea</taxon>
        <taxon>Culicidae</taxon>
        <taxon>Anophelinae</taxon>
        <taxon>Anopheles</taxon>
    </lineage>
</organism>
<evidence type="ECO:0000313" key="2">
    <source>
        <dbReference type="EMBL" id="MBW73754.1"/>
    </source>
</evidence>
<keyword evidence="1" id="KW-0472">Membrane</keyword>
<dbReference type="AlphaFoldDB" id="A0A2M4D840"/>